<feature type="transmembrane region" description="Helical" evidence="8">
    <location>
        <begin position="444"/>
        <end position="461"/>
    </location>
</feature>
<dbReference type="GO" id="GO:0016020">
    <property type="term" value="C:membrane"/>
    <property type="evidence" value="ECO:0007669"/>
    <property type="project" value="UniProtKB-SubCell"/>
</dbReference>
<gene>
    <name evidence="10" type="ORF">PCOS0759_LOCUS1491</name>
</gene>
<proteinExistence type="predicted"/>
<keyword evidence="3" id="KW-0547">Nucleotide-binding</keyword>
<keyword evidence="6 8" id="KW-0472">Membrane</keyword>
<comment type="subcellular location">
    <subcellularLocation>
        <location evidence="1">Membrane</location>
        <topology evidence="1">Multi-pass membrane protein</topology>
    </subcellularLocation>
</comment>
<keyword evidence="5 8" id="KW-1133">Transmembrane helix</keyword>
<feature type="transmembrane region" description="Helical" evidence="8">
    <location>
        <begin position="303"/>
        <end position="323"/>
    </location>
</feature>
<dbReference type="EMBL" id="HBGD01001781">
    <property type="protein sequence ID" value="CAD9078259.1"/>
    <property type="molecule type" value="Transcribed_RNA"/>
</dbReference>
<evidence type="ECO:0000256" key="2">
    <source>
        <dbReference type="ARBA" id="ARBA00022692"/>
    </source>
</evidence>
<dbReference type="GO" id="GO:0016887">
    <property type="term" value="F:ATP hydrolysis activity"/>
    <property type="evidence" value="ECO:0007669"/>
    <property type="project" value="InterPro"/>
</dbReference>
<protein>
    <recommendedName>
        <fullName evidence="9">ABC transporter domain-containing protein</fullName>
    </recommendedName>
</protein>
<dbReference type="SUPFAM" id="SSF52540">
    <property type="entry name" value="P-loop containing nucleoside triphosphate hydrolases"/>
    <property type="match status" value="1"/>
</dbReference>
<feature type="compositionally biased region" description="Basic and acidic residues" evidence="7">
    <location>
        <begin position="1106"/>
        <end position="1125"/>
    </location>
</feature>
<feature type="transmembrane region" description="Helical" evidence="8">
    <location>
        <begin position="80"/>
        <end position="100"/>
    </location>
</feature>
<dbReference type="InterPro" id="IPR003439">
    <property type="entry name" value="ABC_transporter-like_ATP-bd"/>
</dbReference>
<evidence type="ECO:0000256" key="4">
    <source>
        <dbReference type="ARBA" id="ARBA00022840"/>
    </source>
</evidence>
<dbReference type="InterPro" id="IPR003593">
    <property type="entry name" value="AAA+_ATPase"/>
</dbReference>
<feature type="transmembrane region" description="Helical" evidence="8">
    <location>
        <begin position="382"/>
        <end position="405"/>
    </location>
</feature>
<dbReference type="Pfam" id="PF00005">
    <property type="entry name" value="ABC_tran"/>
    <property type="match status" value="1"/>
</dbReference>
<feature type="transmembrane region" description="Helical" evidence="8">
    <location>
        <begin position="522"/>
        <end position="541"/>
    </location>
</feature>
<accession>A0A7S1KM15</accession>
<name>A0A7S1KM15_9EUKA</name>
<evidence type="ECO:0000256" key="3">
    <source>
        <dbReference type="ARBA" id="ARBA00022741"/>
    </source>
</evidence>
<dbReference type="PANTHER" id="PTHR19229">
    <property type="entry name" value="ATP-BINDING CASSETTE TRANSPORTER SUBFAMILY A ABCA"/>
    <property type="match status" value="1"/>
</dbReference>
<reference evidence="10" key="1">
    <citation type="submission" date="2021-01" db="EMBL/GenBank/DDBJ databases">
        <authorList>
            <person name="Corre E."/>
            <person name="Pelletier E."/>
            <person name="Niang G."/>
            <person name="Scheremetjew M."/>
            <person name="Finn R."/>
            <person name="Kale V."/>
            <person name="Holt S."/>
            <person name="Cochrane G."/>
            <person name="Meng A."/>
            <person name="Brown T."/>
            <person name="Cohen L."/>
        </authorList>
    </citation>
    <scope>NUCLEOTIDE SEQUENCE</scope>
    <source>
        <strain evidence="10">WS</strain>
    </source>
</reference>
<keyword evidence="4" id="KW-0067">ATP-binding</keyword>
<evidence type="ECO:0000256" key="7">
    <source>
        <dbReference type="SAM" id="MobiDB-lite"/>
    </source>
</evidence>
<dbReference type="InterPro" id="IPR027417">
    <property type="entry name" value="P-loop_NTPase"/>
</dbReference>
<feature type="compositionally biased region" description="Acidic residues" evidence="7">
    <location>
        <begin position="1126"/>
        <end position="1141"/>
    </location>
</feature>
<feature type="region of interest" description="Disordered" evidence="7">
    <location>
        <begin position="1106"/>
        <end position="1141"/>
    </location>
</feature>
<dbReference type="InterPro" id="IPR026082">
    <property type="entry name" value="ABCA"/>
</dbReference>
<dbReference type="GO" id="GO:0005524">
    <property type="term" value="F:ATP binding"/>
    <property type="evidence" value="ECO:0007669"/>
    <property type="project" value="UniProtKB-KW"/>
</dbReference>
<evidence type="ECO:0000256" key="8">
    <source>
        <dbReference type="SAM" id="Phobius"/>
    </source>
</evidence>
<evidence type="ECO:0000256" key="1">
    <source>
        <dbReference type="ARBA" id="ARBA00004141"/>
    </source>
</evidence>
<evidence type="ECO:0000313" key="10">
    <source>
        <dbReference type="EMBL" id="CAD9078259.1"/>
    </source>
</evidence>
<feature type="transmembrane region" description="Helical" evidence="8">
    <location>
        <begin position="344"/>
        <end position="370"/>
    </location>
</feature>
<evidence type="ECO:0000256" key="6">
    <source>
        <dbReference type="ARBA" id="ARBA00023136"/>
    </source>
</evidence>
<organism evidence="10">
    <name type="scientific">Percolomonas cosmopolitus</name>
    <dbReference type="NCBI Taxonomy" id="63605"/>
    <lineage>
        <taxon>Eukaryota</taxon>
        <taxon>Discoba</taxon>
        <taxon>Heterolobosea</taxon>
        <taxon>Tetramitia</taxon>
        <taxon>Eutetramitia</taxon>
        <taxon>Percolomonadidae</taxon>
        <taxon>Percolomonas</taxon>
    </lineage>
</organism>
<feature type="domain" description="ABC transporter" evidence="9">
    <location>
        <begin position="622"/>
        <end position="860"/>
    </location>
</feature>
<dbReference type="CDD" id="cd03263">
    <property type="entry name" value="ABC_subfamily_A"/>
    <property type="match status" value="1"/>
</dbReference>
<keyword evidence="2 8" id="KW-0812">Transmembrane</keyword>
<dbReference type="GO" id="GO:0140359">
    <property type="term" value="F:ABC-type transporter activity"/>
    <property type="evidence" value="ECO:0007669"/>
    <property type="project" value="InterPro"/>
</dbReference>
<dbReference type="Gene3D" id="3.40.50.300">
    <property type="entry name" value="P-loop containing nucleotide triphosphate hydrolases"/>
    <property type="match status" value="1"/>
</dbReference>
<evidence type="ECO:0000256" key="5">
    <source>
        <dbReference type="ARBA" id="ARBA00022989"/>
    </source>
</evidence>
<dbReference type="InterPro" id="IPR013525">
    <property type="entry name" value="ABC2_TM"/>
</dbReference>
<dbReference type="PROSITE" id="PS50893">
    <property type="entry name" value="ABC_TRANSPORTER_2"/>
    <property type="match status" value="1"/>
</dbReference>
<dbReference type="Pfam" id="PF12698">
    <property type="entry name" value="ABC2_membrane_3"/>
    <property type="match status" value="1"/>
</dbReference>
<sequence>MTDHKEYSSVSDSLYADVTNDDNMEQPHIDASRNDTTQLSSIPLKSFKKPNFILLNLSQFLILLKRHILSHTLSSPISSLIRLIIPSLFLSFLVIFRFALISQQEHEKGQAQTIDFASFDLEKVFGQNTKQMSFLYSHTNCELDICTSGTLKNRLIRKLGVTQDQVLQTSSAVKYILDPILKNENFSFMGGVLFEIPMYEGDQEAFGKWYNMDYTIVYNDTKLNKNAFVSDGSETTSDISLWIHKAVLDVLSELSLEYYGNYSTVPLTPQPNPPLEADTKFIVHPFPKKPAQQLGQDSLYHNLLPVCMLLSLFIMAIQGHYALNQERHSRARVGMRMMGLRQNPFWCSWCVLHAAFISVGSILLIILGFIFQINFISLTNPLIMFVFLFLMGMNLVTNFFCCSICCSSTRSTNVHGFLLIFASLTFFALFSPILSIGIDKYTNAVITTGILIYSSPIGFWMHTVPSVNFFKIALDISSKTMDQFDAKTLEYSRGPGFGFADLFENMYPSLSSTITGVPFTGLNLLFLAVITVAYFVLTLYLDNIFPQSPGGTTLPFYYPLLPSYWGLSKLRGTDNLGVDVAKYRSDKFSSVLVDTDEDIYNEYQNVVGALDTDLDTPQQMPMKIIKLSKTYTSFLGLHSGGNKTALDSLTFSCNRDQVTVLLGHNGSGKSTTLNILTGVIPASSGDSLFSGHSVIKQMDLIRSDVGVCMQQDIIFEGLSGYAMMQLFAVIKGLPFMQIHREIKEKLEMVKLWKFRNQKASTYSGGMKRRLSLAVACLGDPKHIILDEISSGVDPAARRLIWDILGKLKQQRAILLATHDLNEAELIADKVVILALGRCRGIGTTQHLRERFGGGFTVRTVTDYPEQLKEHVMQLIPDVEIESEAHGSIDFALPLTISPTVVDFFNFLEEQTRLALEILEGGEDASAERKSKILVKDFDLTQTTLEQIFLRLTHGGKHGIYGRHNRGATNQQAQSDNQQLNVAIENQDGCIGCLTVAQNINLERLRVDVDRYCNGAPREFVFLSNGVPLSRAQEAYRFAYEFMPLIVIRPIGTVEKGDVQGMGYQGMAMQQLPQNQQQAEVERLRNLTDQLQQQNAQLREMMEAMRAEMESMKEGKRSPQTEKLESQQEENLLDVGNDEMES</sequence>
<feature type="transmembrane region" description="Helical" evidence="8">
    <location>
        <begin position="417"/>
        <end position="438"/>
    </location>
</feature>
<evidence type="ECO:0000259" key="9">
    <source>
        <dbReference type="PROSITE" id="PS50893"/>
    </source>
</evidence>
<dbReference type="SMART" id="SM00382">
    <property type="entry name" value="AAA"/>
    <property type="match status" value="1"/>
</dbReference>
<dbReference type="AlphaFoldDB" id="A0A7S1KM15"/>